<feature type="non-terminal residue" evidence="1">
    <location>
        <position position="1"/>
    </location>
</feature>
<organism evidence="1 2">
    <name type="scientific">Funneliformis caledonium</name>
    <dbReference type="NCBI Taxonomy" id="1117310"/>
    <lineage>
        <taxon>Eukaryota</taxon>
        <taxon>Fungi</taxon>
        <taxon>Fungi incertae sedis</taxon>
        <taxon>Mucoromycota</taxon>
        <taxon>Glomeromycotina</taxon>
        <taxon>Glomeromycetes</taxon>
        <taxon>Glomerales</taxon>
        <taxon>Glomeraceae</taxon>
        <taxon>Funneliformis</taxon>
    </lineage>
</organism>
<dbReference type="AlphaFoldDB" id="A0A9N9ANP7"/>
<keyword evidence="2" id="KW-1185">Reference proteome</keyword>
<dbReference type="Proteomes" id="UP000789570">
    <property type="component" value="Unassembled WGS sequence"/>
</dbReference>
<dbReference type="SUPFAM" id="SSF53098">
    <property type="entry name" value="Ribonuclease H-like"/>
    <property type="match status" value="1"/>
</dbReference>
<evidence type="ECO:0000313" key="2">
    <source>
        <dbReference type="Proteomes" id="UP000789570"/>
    </source>
</evidence>
<protein>
    <submittedName>
        <fullName evidence="1">3951_t:CDS:1</fullName>
    </submittedName>
</protein>
<evidence type="ECO:0000313" key="1">
    <source>
        <dbReference type="EMBL" id="CAG8537321.1"/>
    </source>
</evidence>
<gene>
    <name evidence="1" type="ORF">FCALED_LOCUS5468</name>
</gene>
<dbReference type="EMBL" id="CAJVPQ010001187">
    <property type="protein sequence ID" value="CAG8537321.1"/>
    <property type="molecule type" value="Genomic_DNA"/>
</dbReference>
<proteinExistence type="predicted"/>
<sequence>MYNTQTSTQKHYLNSVHKEFEKEKLKQLKVDDQIKKTNGEGFLCMINKLNPAFKLSCYVTIKKDIGYEYQAAFQAIKEMITHTCDIAAITTDLWTSHAKSDSKVNVAITENCSNMIKAIHEWDGVNHIPCDAYTLQLCVIKG</sequence>
<comment type="caution">
    <text evidence="1">The sequence shown here is derived from an EMBL/GenBank/DDBJ whole genome shotgun (WGS) entry which is preliminary data.</text>
</comment>
<reference evidence="1" key="1">
    <citation type="submission" date="2021-06" db="EMBL/GenBank/DDBJ databases">
        <authorList>
            <person name="Kallberg Y."/>
            <person name="Tangrot J."/>
            <person name="Rosling A."/>
        </authorList>
    </citation>
    <scope>NUCLEOTIDE SEQUENCE</scope>
    <source>
        <strain evidence="1">UK204</strain>
    </source>
</reference>
<name>A0A9N9ANP7_9GLOM</name>
<dbReference type="InterPro" id="IPR012337">
    <property type="entry name" value="RNaseH-like_sf"/>
</dbReference>
<accession>A0A9N9ANP7</accession>